<evidence type="ECO:0000256" key="2">
    <source>
        <dbReference type="ARBA" id="ARBA00005635"/>
    </source>
</evidence>
<dbReference type="AlphaFoldDB" id="A0AAV9GYN2"/>
<reference evidence="10" key="2">
    <citation type="submission" date="2023-05" db="EMBL/GenBank/DDBJ databases">
        <authorList>
            <consortium name="Lawrence Berkeley National Laboratory"/>
            <person name="Steindorff A."/>
            <person name="Hensen N."/>
            <person name="Bonometti L."/>
            <person name="Westerberg I."/>
            <person name="Brannstrom I.O."/>
            <person name="Guillou S."/>
            <person name="Cros-Aarteil S."/>
            <person name="Calhoun S."/>
            <person name="Haridas S."/>
            <person name="Kuo A."/>
            <person name="Mondo S."/>
            <person name="Pangilinan J."/>
            <person name="Riley R."/>
            <person name="Labutti K."/>
            <person name="Andreopoulos B."/>
            <person name="Lipzen A."/>
            <person name="Chen C."/>
            <person name="Yanf M."/>
            <person name="Daum C."/>
            <person name="Ng V."/>
            <person name="Clum A."/>
            <person name="Ohm R."/>
            <person name="Martin F."/>
            <person name="Silar P."/>
            <person name="Natvig D."/>
            <person name="Lalanne C."/>
            <person name="Gautier V."/>
            <person name="Ament-Velasquez S.L."/>
            <person name="Kruys A."/>
            <person name="Hutchinson M.I."/>
            <person name="Powell A.J."/>
            <person name="Barry K."/>
            <person name="Miller A.N."/>
            <person name="Grigoriev I.V."/>
            <person name="Debuchy R."/>
            <person name="Gladieux P."/>
            <person name="Thoren M.H."/>
            <person name="Johannesson H."/>
        </authorList>
    </citation>
    <scope>NUCLEOTIDE SEQUENCE</scope>
    <source>
        <strain evidence="10">PSN243</strain>
    </source>
</reference>
<evidence type="ECO:0000256" key="6">
    <source>
        <dbReference type="ARBA" id="ARBA00023242"/>
    </source>
</evidence>
<dbReference type="Gene3D" id="6.10.250.2620">
    <property type="match status" value="1"/>
</dbReference>
<feature type="compositionally biased region" description="Acidic residues" evidence="9">
    <location>
        <begin position="56"/>
        <end position="68"/>
    </location>
</feature>
<dbReference type="InterPro" id="IPR019313">
    <property type="entry name" value="Mediator_Med17"/>
</dbReference>
<dbReference type="PANTHER" id="PTHR13114">
    <property type="entry name" value="MEDIATOR OF RNA POLYMERASE II TRANSCRIPTION SUBUNIT 17"/>
    <property type="match status" value="1"/>
</dbReference>
<sequence length="623" mass="68434">MVSPLALKPAPPPSRGPQSVADFILRVNAEPGGFRALNQDELRKQIEARRNKGETDVEMADAEDDEDEPSKTSEILAAREELMRNINAAQKTAATTLDFISLLLSKEAPVQAAGTLNPDLRNIVGIGTLGATVLHAPTALTQSRVPDSKMVAIGMRLQAVTKAADSLESAAKRLEAEINLETAYWNEVRAASERGWSVFRHPEEPNTMAVKFGFSNAAPDFKTNSIVPMRRADDGSVRLEHGRMTEISKRLQVTVLQGDKVVGQSRLPRPLEDNVKEARDTVFAQELWHELNREGRELQAHDVRLRKDTVIYTEDASKTIAFQLVTLDDNDFSNVPESRPYDSEAERIHLTLNILLVNAHRKNELRRSAQSVPGANKGPPPAYELLCPIIIDRQHDRTIKRCINFFGALCQVLRRAGLGASVRMTEPPIAGDSTQSLASSLLNPPGAEFDLNLTSTTALRIVAKASRPFGTRFQVFLLQPDGSNVSNPLALAYPPASHADPNSHDNLYDNSNKLFQYICNALPRALAWHFKGLVSNFSPGSSNWAIDAFNKALVDGTAEFGVRFDCILVADGEKVVPELHVTGDYLEGSKKAHREWIWRAQGEGEVTSLESTVGQVLGALNPT</sequence>
<protein>
    <recommendedName>
        <fullName evidence="3 8">Mediator of RNA polymerase II transcription subunit 17</fullName>
    </recommendedName>
    <alternativeName>
        <fullName evidence="7 8">Mediator complex subunit 17</fullName>
    </alternativeName>
</protein>
<evidence type="ECO:0000256" key="3">
    <source>
        <dbReference type="ARBA" id="ARBA00019610"/>
    </source>
</evidence>
<organism evidence="10 11">
    <name type="scientific">Podospora aff. communis PSN243</name>
    <dbReference type="NCBI Taxonomy" id="3040156"/>
    <lineage>
        <taxon>Eukaryota</taxon>
        <taxon>Fungi</taxon>
        <taxon>Dikarya</taxon>
        <taxon>Ascomycota</taxon>
        <taxon>Pezizomycotina</taxon>
        <taxon>Sordariomycetes</taxon>
        <taxon>Sordariomycetidae</taxon>
        <taxon>Sordariales</taxon>
        <taxon>Podosporaceae</taxon>
        <taxon>Podospora</taxon>
    </lineage>
</organism>
<evidence type="ECO:0000256" key="5">
    <source>
        <dbReference type="ARBA" id="ARBA00023163"/>
    </source>
</evidence>
<accession>A0AAV9GYN2</accession>
<gene>
    <name evidence="8" type="primary">MED17</name>
    <name evidence="10" type="ORF">QBC34DRAFT_203148</name>
</gene>
<dbReference type="Pfam" id="PF10156">
    <property type="entry name" value="Med17"/>
    <property type="match status" value="1"/>
</dbReference>
<evidence type="ECO:0000256" key="4">
    <source>
        <dbReference type="ARBA" id="ARBA00023015"/>
    </source>
</evidence>
<dbReference type="GO" id="GO:0006357">
    <property type="term" value="P:regulation of transcription by RNA polymerase II"/>
    <property type="evidence" value="ECO:0007669"/>
    <property type="project" value="InterPro"/>
</dbReference>
<feature type="region of interest" description="Disordered" evidence="9">
    <location>
        <begin position="48"/>
        <end position="71"/>
    </location>
</feature>
<proteinExistence type="inferred from homology"/>
<comment type="subunit">
    <text evidence="8">Component of the Mediator complex.</text>
</comment>
<dbReference type="PANTHER" id="PTHR13114:SF7">
    <property type="entry name" value="MEDIATOR OF RNA POLYMERASE II TRANSCRIPTION SUBUNIT 17"/>
    <property type="match status" value="1"/>
</dbReference>
<keyword evidence="11" id="KW-1185">Reference proteome</keyword>
<evidence type="ECO:0000256" key="8">
    <source>
        <dbReference type="RuleBase" id="RU364140"/>
    </source>
</evidence>
<keyword evidence="5 8" id="KW-0804">Transcription</keyword>
<comment type="caution">
    <text evidence="10">The sequence shown here is derived from an EMBL/GenBank/DDBJ whole genome shotgun (WGS) entry which is preliminary data.</text>
</comment>
<name>A0AAV9GYN2_9PEZI</name>
<comment type="similarity">
    <text evidence="2 8">Belongs to the Mediator complex subunit 17 family.</text>
</comment>
<dbReference type="GO" id="GO:0003712">
    <property type="term" value="F:transcription coregulator activity"/>
    <property type="evidence" value="ECO:0007669"/>
    <property type="project" value="InterPro"/>
</dbReference>
<evidence type="ECO:0000256" key="1">
    <source>
        <dbReference type="ARBA" id="ARBA00004123"/>
    </source>
</evidence>
<comment type="function">
    <text evidence="8">Component of the Mediator complex, a coactivator involved in the regulated transcription of nearly all RNA polymerase II-dependent genes. Mediator functions as a bridge to convey information from gene-specific regulatory proteins to the basal RNA polymerase II transcription machinery. Mediator is recruited to promoters by direct interactions with regulatory proteins and serves as a scaffold for the assembly of a functional preinitiation complex with RNA polymerase II and the general transcription factors.</text>
</comment>
<evidence type="ECO:0000313" key="10">
    <source>
        <dbReference type="EMBL" id="KAK4453347.1"/>
    </source>
</evidence>
<dbReference type="Proteomes" id="UP001321760">
    <property type="component" value="Unassembled WGS sequence"/>
</dbReference>
<evidence type="ECO:0000313" key="11">
    <source>
        <dbReference type="Proteomes" id="UP001321760"/>
    </source>
</evidence>
<dbReference type="GO" id="GO:0070847">
    <property type="term" value="C:core mediator complex"/>
    <property type="evidence" value="ECO:0007669"/>
    <property type="project" value="TreeGrafter"/>
</dbReference>
<dbReference type="EMBL" id="MU865920">
    <property type="protein sequence ID" value="KAK4453347.1"/>
    <property type="molecule type" value="Genomic_DNA"/>
</dbReference>
<reference evidence="10" key="1">
    <citation type="journal article" date="2023" name="Mol. Phylogenet. Evol.">
        <title>Genome-scale phylogeny and comparative genomics of the fungal order Sordariales.</title>
        <authorList>
            <person name="Hensen N."/>
            <person name="Bonometti L."/>
            <person name="Westerberg I."/>
            <person name="Brannstrom I.O."/>
            <person name="Guillou S."/>
            <person name="Cros-Aarteil S."/>
            <person name="Calhoun S."/>
            <person name="Haridas S."/>
            <person name="Kuo A."/>
            <person name="Mondo S."/>
            <person name="Pangilinan J."/>
            <person name="Riley R."/>
            <person name="LaButti K."/>
            <person name="Andreopoulos B."/>
            <person name="Lipzen A."/>
            <person name="Chen C."/>
            <person name="Yan M."/>
            <person name="Daum C."/>
            <person name="Ng V."/>
            <person name="Clum A."/>
            <person name="Steindorff A."/>
            <person name="Ohm R.A."/>
            <person name="Martin F."/>
            <person name="Silar P."/>
            <person name="Natvig D.O."/>
            <person name="Lalanne C."/>
            <person name="Gautier V."/>
            <person name="Ament-Velasquez S.L."/>
            <person name="Kruys A."/>
            <person name="Hutchinson M.I."/>
            <person name="Powell A.J."/>
            <person name="Barry K."/>
            <person name="Miller A.N."/>
            <person name="Grigoriev I.V."/>
            <person name="Debuchy R."/>
            <person name="Gladieux P."/>
            <person name="Hiltunen Thoren M."/>
            <person name="Johannesson H."/>
        </authorList>
    </citation>
    <scope>NUCLEOTIDE SEQUENCE</scope>
    <source>
        <strain evidence="10">PSN243</strain>
    </source>
</reference>
<keyword evidence="6 8" id="KW-0539">Nucleus</keyword>
<keyword evidence="8" id="KW-0010">Activator</keyword>
<comment type="subcellular location">
    <subcellularLocation>
        <location evidence="1 8">Nucleus</location>
    </subcellularLocation>
</comment>
<evidence type="ECO:0000256" key="7">
    <source>
        <dbReference type="ARBA" id="ARBA00032014"/>
    </source>
</evidence>
<keyword evidence="4 8" id="KW-0805">Transcription regulation</keyword>
<dbReference type="GO" id="GO:0016592">
    <property type="term" value="C:mediator complex"/>
    <property type="evidence" value="ECO:0007669"/>
    <property type="project" value="InterPro"/>
</dbReference>
<evidence type="ECO:0000256" key="9">
    <source>
        <dbReference type="SAM" id="MobiDB-lite"/>
    </source>
</evidence>